<dbReference type="Pfam" id="PF14316">
    <property type="entry name" value="DUF4381"/>
    <property type="match status" value="1"/>
</dbReference>
<organism evidence="2 3">
    <name type="scientific">Aliivibrio wodanis</name>
    <dbReference type="NCBI Taxonomy" id="80852"/>
    <lineage>
        <taxon>Bacteria</taxon>
        <taxon>Pseudomonadati</taxon>
        <taxon>Pseudomonadota</taxon>
        <taxon>Gammaproteobacteria</taxon>
        <taxon>Vibrionales</taxon>
        <taxon>Vibrionaceae</taxon>
        <taxon>Aliivibrio</taxon>
    </lineage>
</organism>
<sequence>MSLSSAQQAPASNVLPLADIHLPAAPSWGLSLQGYGLVIMLLLFIAAIVWFIHRKRQQGTLKRVALQQLSQLAPQQTSDIARLLKQAALSHFPRERIASLHGLAWWHFVEQQLPVKKQANVHFSSRSDMLGQALYGQQPLSETNQQRFYDDVRYWLSHALPVKKVIATTSTKGHQHA</sequence>
<name>A0A090ICC3_9GAMM</name>
<dbReference type="PATRIC" id="fig|80852.17.peg.3257"/>
<dbReference type="GeneID" id="28542740"/>
<dbReference type="KEGG" id="awd:AWOD_II_0490"/>
<keyword evidence="1" id="KW-0472">Membrane</keyword>
<proteinExistence type="predicted"/>
<dbReference type="HOGENOM" id="CLU_113195_0_1_6"/>
<evidence type="ECO:0000313" key="2">
    <source>
        <dbReference type="EMBL" id="CED57134.1"/>
    </source>
</evidence>
<dbReference type="AlphaFoldDB" id="A0A090ICC3"/>
<evidence type="ECO:0000313" key="3">
    <source>
        <dbReference type="Proteomes" id="UP000032427"/>
    </source>
</evidence>
<evidence type="ECO:0000256" key="1">
    <source>
        <dbReference type="SAM" id="Phobius"/>
    </source>
</evidence>
<dbReference type="EMBL" id="LN554847">
    <property type="protein sequence ID" value="CED57134.1"/>
    <property type="molecule type" value="Genomic_DNA"/>
</dbReference>
<dbReference type="OrthoDB" id="283083at2"/>
<dbReference type="STRING" id="80852.AWOD_II_0490"/>
<gene>
    <name evidence="2" type="ORF">AWOD_II_0490</name>
</gene>
<keyword evidence="1" id="KW-1133">Transmembrane helix</keyword>
<feature type="transmembrane region" description="Helical" evidence="1">
    <location>
        <begin position="32"/>
        <end position="53"/>
    </location>
</feature>
<keyword evidence="1" id="KW-0812">Transmembrane</keyword>
<dbReference type="InterPro" id="IPR025489">
    <property type="entry name" value="DUF4381"/>
</dbReference>
<reference evidence="3" key="1">
    <citation type="submission" date="2014-09" db="EMBL/GenBank/DDBJ databases">
        <authorList>
            <person name="Hjerde E."/>
        </authorList>
    </citation>
    <scope>NUCLEOTIDE SEQUENCE [LARGE SCALE GENOMIC DNA]</scope>
    <source>
        <strain evidence="3">06/09/139</strain>
    </source>
</reference>
<accession>A0A090ICC3</accession>
<protein>
    <submittedName>
        <fullName evidence="2">Putative membrane protein</fullName>
    </submittedName>
</protein>
<keyword evidence="3" id="KW-1185">Reference proteome</keyword>
<dbReference type="Proteomes" id="UP000032427">
    <property type="component" value="Chromosome 2"/>
</dbReference>